<dbReference type="Proteomes" id="UP000027491">
    <property type="component" value="Segment"/>
</dbReference>
<feature type="compositionally biased region" description="Basic and acidic residues" evidence="1">
    <location>
        <begin position="37"/>
        <end position="46"/>
    </location>
</feature>
<evidence type="ECO:0008006" key="4">
    <source>
        <dbReference type="Google" id="ProtNLM"/>
    </source>
</evidence>
<accession>A0A068F4P3</accession>
<evidence type="ECO:0000313" key="3">
    <source>
        <dbReference type="Proteomes" id="UP000027491"/>
    </source>
</evidence>
<proteinExistence type="predicted"/>
<reference evidence="2 3" key="1">
    <citation type="submission" date="2014-03" db="EMBL/GenBank/DDBJ databases">
        <authorList>
            <person name="Yoder B.A."/>
            <person name="Colicchio M.A."/>
            <person name="Schafer C.E."/>
            <person name="Abrahim M.R."/>
            <person name="Adkins N.L."/>
            <person name="Burke K.A."/>
            <person name="Churilla B.M."/>
            <person name="Cohen K.L."/>
            <person name="Fasoranti T.O."/>
            <person name="Genkil J.S."/>
            <person name="Kramer Z.J."/>
            <person name="Prout A.K."/>
            <person name="Schwarz A.G."/>
            <person name="Tish M."/>
            <person name="Vispute N."/>
            <person name="Wilkes K.E."/>
            <person name="Williams C.R."/>
            <person name="Xiao X."/>
            <person name="Yu V.J."/>
            <person name="Lapin J.S."/>
            <person name="Ott C.T."/>
            <person name="Walburn T.D."/>
            <person name="Bradley K.W."/>
            <person name="Clarke D.Q."/>
            <person name="Lewis M.F."/>
            <person name="Barker L.P."/>
            <person name="Bailey C."/>
            <person name="Asai D.J."/>
            <person name="Bowman C.A."/>
            <person name="Russell D.A."/>
            <person name="Pope W.H."/>
            <person name="Jacobs-Sera D."/>
            <person name="Hendrix R.W."/>
            <person name="Hatfull G.F."/>
        </authorList>
    </citation>
    <scope>NUCLEOTIDE SEQUENCE [LARGE SCALE GENOMIC DNA]</scope>
</reference>
<keyword evidence="3" id="KW-1185">Reference proteome</keyword>
<sequence>MSVDPDDVVPKFGKDDNLEAKADRLLSKGVGKNKRSTQRDKEKMLHEAGLLEVDDLDAYDPTNYWSTQDAPNGEILMSPNSVVKVTPSIGSDVGDGNVRARNLKLSRRRALMHHVEDEDDWGGDREFIPLLGVNEGRRKTCTKCGRSKRVEFFSSDSRNVDGVRSWCRLCDKAEAKARYARKKR</sequence>
<evidence type="ECO:0000256" key="1">
    <source>
        <dbReference type="SAM" id="MobiDB-lite"/>
    </source>
</evidence>
<feature type="compositionally biased region" description="Basic and acidic residues" evidence="1">
    <location>
        <begin position="8"/>
        <end position="26"/>
    </location>
</feature>
<name>A0A068F4P3_9CAUD</name>
<dbReference type="KEGG" id="vg:23679628"/>
<gene>
    <name evidence="2" type="primary">122</name>
    <name evidence="2" type="ORF">PBI_GAIA_122</name>
</gene>
<dbReference type="GeneID" id="23679628"/>
<evidence type="ECO:0000313" key="2">
    <source>
        <dbReference type="EMBL" id="AID58941.1"/>
    </source>
</evidence>
<feature type="region of interest" description="Disordered" evidence="1">
    <location>
        <begin position="1"/>
        <end position="46"/>
    </location>
</feature>
<protein>
    <recommendedName>
        <fullName evidence="4">HNH endonuclease</fullName>
    </recommendedName>
</protein>
<dbReference type="OrthoDB" id="9991at10239"/>
<dbReference type="EMBL" id="KJ567043">
    <property type="protein sequence ID" value="AID58941.1"/>
    <property type="molecule type" value="Genomic_DNA"/>
</dbReference>
<dbReference type="RefSeq" id="YP_009124864.1">
    <property type="nucleotide sequence ID" value="NC_026590.1"/>
</dbReference>
<organism evidence="2 3">
    <name type="scientific">Mycobacterium phage Gaia</name>
    <dbReference type="NCBI Taxonomy" id="1486472"/>
    <lineage>
        <taxon>Viruses</taxon>
        <taxon>Duplodnaviria</taxon>
        <taxon>Heunggongvirae</taxon>
        <taxon>Uroviricota</taxon>
        <taxon>Caudoviricetes</taxon>
        <taxon>Gaiavirus</taxon>
        <taxon>Gaiavirus gaia</taxon>
    </lineage>
</organism>